<accession>A0A7S3R4T9</accession>
<dbReference type="AlphaFoldDB" id="A0A7S3R4T9"/>
<dbReference type="PANTHER" id="PTHR46737:SF2">
    <property type="entry name" value="OS02G0827600 PROTEIN"/>
    <property type="match status" value="1"/>
</dbReference>
<evidence type="ECO:0000256" key="1">
    <source>
        <dbReference type="SAM" id="MobiDB-lite"/>
    </source>
</evidence>
<sequence>MLFSAPQCGTKAKSHSKRIEDMSKARTLEVLRIRRKPRFSLHTVQVQERSGQRRRKPEWVRILEEDADVDEDVAKLLDGTDSDPDKIREKMKMELQNKELFASQQGADTPPAVTFRDINPFKLWVWLEFLHPPSSREVDLAEAVLKAWFMVGKLGGYNSQNLQVFYNAGDDQSYFEYANEEAEEAQGSALHDVSEVQTNGAWARFRLDMGTCDELALDVLINSFMGFSRDLAGLKRIVVGGANRDWPLPDSPEDEESEGQFDIDPMQLPEGMDEELELLDDLEAAGVLKPRKDGRGSQDGDRSADGSGSNEHSGGRSSISQRRSRDAQLRSIAASDGSFGASDGHVDDLWSLDMGNGEEGKGNAGQIPTEDTQKRQWGQGLMRKYSQQDYQKLFPNRGGG</sequence>
<organism evidence="2">
    <name type="scientific">Dunaliella tertiolecta</name>
    <name type="common">Green alga</name>
    <dbReference type="NCBI Taxonomy" id="3047"/>
    <lineage>
        <taxon>Eukaryota</taxon>
        <taxon>Viridiplantae</taxon>
        <taxon>Chlorophyta</taxon>
        <taxon>core chlorophytes</taxon>
        <taxon>Chlorophyceae</taxon>
        <taxon>CS clade</taxon>
        <taxon>Chlamydomonadales</taxon>
        <taxon>Dunaliellaceae</taxon>
        <taxon>Dunaliella</taxon>
    </lineage>
</organism>
<protein>
    <recommendedName>
        <fullName evidence="3">DUF3531 domain-containing protein</fullName>
    </recommendedName>
</protein>
<feature type="compositionally biased region" description="Acidic residues" evidence="1">
    <location>
        <begin position="251"/>
        <end position="261"/>
    </location>
</feature>
<evidence type="ECO:0008006" key="3">
    <source>
        <dbReference type="Google" id="ProtNLM"/>
    </source>
</evidence>
<reference evidence="2" key="1">
    <citation type="submission" date="2021-01" db="EMBL/GenBank/DDBJ databases">
        <authorList>
            <person name="Corre E."/>
            <person name="Pelletier E."/>
            <person name="Niang G."/>
            <person name="Scheremetjew M."/>
            <person name="Finn R."/>
            <person name="Kale V."/>
            <person name="Holt S."/>
            <person name="Cochrane G."/>
            <person name="Meng A."/>
            <person name="Brown T."/>
            <person name="Cohen L."/>
        </authorList>
    </citation>
    <scope>NUCLEOTIDE SEQUENCE</scope>
    <source>
        <strain evidence="2">CCMP1320</strain>
    </source>
</reference>
<evidence type="ECO:0000313" key="2">
    <source>
        <dbReference type="EMBL" id="CAE0502384.1"/>
    </source>
</evidence>
<gene>
    <name evidence="2" type="ORF">DTER00134_LOCUS17457</name>
</gene>
<dbReference type="InterPro" id="IPR021920">
    <property type="entry name" value="DUF3531"/>
</dbReference>
<feature type="region of interest" description="Disordered" evidence="1">
    <location>
        <begin position="287"/>
        <end position="377"/>
    </location>
</feature>
<dbReference type="PANTHER" id="PTHR46737">
    <property type="entry name" value="OS02G0827600 PROTEIN"/>
    <property type="match status" value="1"/>
</dbReference>
<feature type="compositionally biased region" description="Basic and acidic residues" evidence="1">
    <location>
        <begin position="290"/>
        <end position="304"/>
    </location>
</feature>
<dbReference type="Pfam" id="PF12049">
    <property type="entry name" value="DUF3531"/>
    <property type="match status" value="1"/>
</dbReference>
<feature type="region of interest" description="Disordered" evidence="1">
    <location>
        <begin position="242"/>
        <end position="267"/>
    </location>
</feature>
<dbReference type="EMBL" id="HBIP01028905">
    <property type="protein sequence ID" value="CAE0502384.1"/>
    <property type="molecule type" value="Transcribed_RNA"/>
</dbReference>
<proteinExistence type="predicted"/>
<name>A0A7S3R4T9_DUNTE</name>